<dbReference type="AlphaFoldDB" id="W7B522"/>
<reference evidence="1 2" key="1">
    <citation type="journal article" date="2014" name="Int. J. Syst. Evol. Microbiol.">
        <title>Listeria floridensis sp. nov., Listeria aquatica sp. nov., Listeria cornellensis sp. nov., Listeria riparia sp. nov. and Listeria grandensis sp. nov., from agricultural and natural environments.</title>
        <authorList>
            <person name="den Bakker H.C."/>
            <person name="Warchocki S."/>
            <person name="Wright E.M."/>
            <person name="Allred A.F."/>
            <person name="Ahlstrom C."/>
            <person name="Manuel C.S."/>
            <person name="Stasiewicz M.J."/>
            <person name="Burrell A."/>
            <person name="Roof S."/>
            <person name="Strawn L."/>
            <person name="Fortes E.D."/>
            <person name="Nightingale K.K."/>
            <person name="Kephart D."/>
            <person name="Wiedmann M."/>
        </authorList>
    </citation>
    <scope>NUCLEOTIDE SEQUENCE [LARGE SCALE GENOMIC DNA]</scope>
    <source>
        <strain evidence="1 2">FSL S10-1188</strain>
    </source>
</reference>
<dbReference type="Proteomes" id="UP000019246">
    <property type="component" value="Unassembled WGS sequence"/>
</dbReference>
<organism evidence="1 2">
    <name type="scientific">Listeria aquatica FSL S10-1188</name>
    <dbReference type="NCBI Taxonomy" id="1265818"/>
    <lineage>
        <taxon>Bacteria</taxon>
        <taxon>Bacillati</taxon>
        <taxon>Bacillota</taxon>
        <taxon>Bacilli</taxon>
        <taxon>Bacillales</taxon>
        <taxon>Listeriaceae</taxon>
        <taxon>Listeria</taxon>
    </lineage>
</organism>
<protein>
    <submittedName>
        <fullName evidence="1">Uncharacterized protein</fullName>
    </submittedName>
</protein>
<dbReference type="STRING" id="1265818.MAQA_12626"/>
<gene>
    <name evidence="1" type="ORF">MAQA_12626</name>
</gene>
<name>W7B522_9LIST</name>
<dbReference type="PATRIC" id="fig|1265818.5.peg.2541"/>
<dbReference type="EMBL" id="AOCG01000012">
    <property type="protein sequence ID" value="EUJ17836.1"/>
    <property type="molecule type" value="Genomic_DNA"/>
</dbReference>
<accession>W7B522</accession>
<dbReference type="RefSeq" id="WP_052008571.1">
    <property type="nucleotide sequence ID" value="NZ_AOCG01000012.1"/>
</dbReference>
<keyword evidence="2" id="KW-1185">Reference proteome</keyword>
<evidence type="ECO:0000313" key="1">
    <source>
        <dbReference type="EMBL" id="EUJ17836.1"/>
    </source>
</evidence>
<sequence>MLILTQKKATTIDVIGKSPNSVGVAVELHKKGDPKFYRRIDINRAGNYKVSFSLRGLKSGLYDVKVIGGWAHMVYRAELQHYLKVIR</sequence>
<dbReference type="OrthoDB" id="2361448at2"/>
<proteinExistence type="predicted"/>
<comment type="caution">
    <text evidence="1">The sequence shown here is derived from an EMBL/GenBank/DDBJ whole genome shotgun (WGS) entry which is preliminary data.</text>
</comment>
<evidence type="ECO:0000313" key="2">
    <source>
        <dbReference type="Proteomes" id="UP000019246"/>
    </source>
</evidence>